<dbReference type="AlphaFoldDB" id="A0A8F1MBU5"/>
<keyword evidence="1" id="KW-1133">Transmembrane helix</keyword>
<dbReference type="Proteomes" id="UP000677117">
    <property type="component" value="Chromosome"/>
</dbReference>
<evidence type="ECO:0000256" key="1">
    <source>
        <dbReference type="SAM" id="Phobius"/>
    </source>
</evidence>
<dbReference type="EMBL" id="CP076459">
    <property type="protein sequence ID" value="QWQ31713.1"/>
    <property type="molecule type" value="Genomic_DNA"/>
</dbReference>
<dbReference type="KEGG" id="mvl:KOY49_01765"/>
<protein>
    <submittedName>
        <fullName evidence="3">DUF4367 domain-containing protein</fullName>
    </submittedName>
</protein>
<sequence>MASKNYVVINGRAYNTITGMVMDDIKIEKSEIEKEQSISKRGTSVSNIHAAHVQKSSTLNRRHVKMPQRTPLAAKPQKARVDVKQHVAVKKFSTPIVSKPAPQKIAINRPAETHPVTRRAQQRPLSVNTKLRKERQPLAMNNNPLVAVAPQKIEKPVAKTAHQLKNEAIEKALSNEIISNKKARRRQKKGGALRWLNTFSVGFAVMLLGGYLTYLSMPNISIKMAAVQSGIDAKYPGYKPDGYALNGPIKFKSGEVSMKYAYADGSSGYTITQQKSGWNSSAVKEFFSEKHKNPNTTMIDGLTIYSGGKEAAWVNGGILYQISGDANLSSSQIEKIATSL</sequence>
<keyword evidence="1" id="KW-0812">Transmembrane</keyword>
<dbReference type="InterPro" id="IPR025377">
    <property type="entry name" value="DUF4367"/>
</dbReference>
<proteinExistence type="predicted"/>
<feature type="transmembrane region" description="Helical" evidence="1">
    <location>
        <begin position="192"/>
        <end position="214"/>
    </location>
</feature>
<accession>A0A8F1MBU5</accession>
<dbReference type="RefSeq" id="WP_232736468.1">
    <property type="nucleotide sequence ID" value="NZ_CP076459.1"/>
</dbReference>
<dbReference type="Pfam" id="PF14285">
    <property type="entry name" value="DUF4367"/>
    <property type="match status" value="1"/>
</dbReference>
<organism evidence="3 4">
    <name type="scientific">Candidatus Minimicrobia vallesae</name>
    <dbReference type="NCBI Taxonomy" id="2841264"/>
    <lineage>
        <taxon>Bacteria</taxon>
        <taxon>Candidatus Saccharimonadota</taxon>
        <taxon>Candidatus Saccharimonadota incertae sedis</taxon>
        <taxon>Candidatus Minimicrobia</taxon>
    </lineage>
</organism>
<keyword evidence="4" id="KW-1185">Reference proteome</keyword>
<keyword evidence="1" id="KW-0472">Membrane</keyword>
<evidence type="ECO:0000313" key="4">
    <source>
        <dbReference type="Proteomes" id="UP000677117"/>
    </source>
</evidence>
<evidence type="ECO:0000259" key="2">
    <source>
        <dbReference type="Pfam" id="PF14285"/>
    </source>
</evidence>
<name>A0A8F1MBU5_9BACT</name>
<gene>
    <name evidence="3" type="ORF">KOY49_01765</name>
</gene>
<evidence type="ECO:0000313" key="3">
    <source>
        <dbReference type="EMBL" id="QWQ31713.1"/>
    </source>
</evidence>
<reference evidence="3" key="1">
    <citation type="submission" date="2021-06" db="EMBL/GenBank/DDBJ databases">
        <title>An adapted protocol for Saccharibacteria cultivation: two new species join this phylum of Candidate Phyla Radiations.</title>
        <authorList>
            <person name="Ibrahim A."/>
            <person name="Maatouk M."/>
            <person name="Raoult D."/>
            <person name="Bittar F."/>
        </authorList>
    </citation>
    <scope>NUCLEOTIDE SEQUENCE</scope>
    <source>
        <strain evidence="3">IHU2</strain>
    </source>
</reference>
<feature type="domain" description="DUF4367" evidence="2">
    <location>
        <begin position="236"/>
        <end position="340"/>
    </location>
</feature>